<evidence type="ECO:0000259" key="7">
    <source>
        <dbReference type="Pfam" id="PF14363"/>
    </source>
</evidence>
<sequence length="335" mass="38580">MASIFDIASRFLSTSVSLAGILMLILSLASEVILDPLKTYFFDYHVSFFEYLLALFHCGPSTKLTLVINEKRYMSRNEVYDAAELYLPTKIGPKTKRVRLSKTTSEENFAISMDNGEEIVDIFEEIQLKWRYKCEHTQTHPNEGFTEEKFFELTFRNKFKDQVVAVYLPHVLARAEQIKEENKVVKIYSVGSRKPPRWSSAILEHPATFDTVAMASEQKKMIIDDLERFLSRRAFFKKVGKPWKRGYLLYGPPGTGKWSLIAAMANYLKFDIYDLELASIKSSSKLRKFLLSTTSRSILVIEDIDCGIQVQDRKIQSESDNSKVKVGPFFGFEFD</sequence>
<dbReference type="Gene3D" id="3.40.50.300">
    <property type="entry name" value="P-loop containing nucleotide triphosphate hydrolases"/>
    <property type="match status" value="1"/>
</dbReference>
<keyword evidence="3" id="KW-0547">Nucleotide-binding</keyword>
<dbReference type="InterPro" id="IPR027417">
    <property type="entry name" value="P-loop_NTPase"/>
</dbReference>
<dbReference type="Proteomes" id="UP001054252">
    <property type="component" value="Unassembled WGS sequence"/>
</dbReference>
<dbReference type="Pfam" id="PF00004">
    <property type="entry name" value="AAA"/>
    <property type="match status" value="1"/>
</dbReference>
<dbReference type="Pfam" id="PF14363">
    <property type="entry name" value="AAA_assoc"/>
    <property type="match status" value="1"/>
</dbReference>
<keyword evidence="3" id="KW-0067">ATP-binding</keyword>
<gene>
    <name evidence="8" type="ORF">SLEP1_g49085</name>
</gene>
<keyword evidence="9" id="KW-1185">Reference proteome</keyword>
<dbReference type="EMBL" id="BPVZ01000150">
    <property type="protein sequence ID" value="GKV41579.1"/>
    <property type="molecule type" value="Genomic_DNA"/>
</dbReference>
<reference evidence="8 9" key="1">
    <citation type="journal article" date="2021" name="Commun. Biol.">
        <title>The genome of Shorea leprosula (Dipterocarpaceae) highlights the ecological relevance of drought in aseasonal tropical rainforests.</title>
        <authorList>
            <person name="Ng K.K.S."/>
            <person name="Kobayashi M.J."/>
            <person name="Fawcett J.A."/>
            <person name="Hatakeyama M."/>
            <person name="Paape T."/>
            <person name="Ng C.H."/>
            <person name="Ang C.C."/>
            <person name="Tnah L.H."/>
            <person name="Lee C.T."/>
            <person name="Nishiyama T."/>
            <person name="Sese J."/>
            <person name="O'Brien M.J."/>
            <person name="Copetti D."/>
            <person name="Mohd Noor M.I."/>
            <person name="Ong R.C."/>
            <person name="Putra M."/>
            <person name="Sireger I.Z."/>
            <person name="Indrioko S."/>
            <person name="Kosugi Y."/>
            <person name="Izuno A."/>
            <person name="Isagi Y."/>
            <person name="Lee S.L."/>
            <person name="Shimizu K.K."/>
        </authorList>
    </citation>
    <scope>NUCLEOTIDE SEQUENCE [LARGE SCALE GENOMIC DNA]</scope>
    <source>
        <strain evidence="8">214</strain>
    </source>
</reference>
<evidence type="ECO:0000256" key="5">
    <source>
        <dbReference type="SAM" id="Phobius"/>
    </source>
</evidence>
<keyword evidence="2" id="KW-0378">Hydrolase</keyword>
<evidence type="ECO:0000256" key="2">
    <source>
        <dbReference type="ARBA" id="ARBA00022801"/>
    </source>
</evidence>
<dbReference type="AlphaFoldDB" id="A0AAV5LWW5"/>
<dbReference type="GO" id="GO:0016887">
    <property type="term" value="F:ATP hydrolysis activity"/>
    <property type="evidence" value="ECO:0007669"/>
    <property type="project" value="InterPro"/>
</dbReference>
<comment type="cofactor">
    <cofactor evidence="1">
        <name>Mg(2+)</name>
        <dbReference type="ChEBI" id="CHEBI:18420"/>
    </cofactor>
</comment>
<keyword evidence="4" id="KW-0460">Magnesium</keyword>
<organism evidence="8 9">
    <name type="scientific">Rubroshorea leprosula</name>
    <dbReference type="NCBI Taxonomy" id="152421"/>
    <lineage>
        <taxon>Eukaryota</taxon>
        <taxon>Viridiplantae</taxon>
        <taxon>Streptophyta</taxon>
        <taxon>Embryophyta</taxon>
        <taxon>Tracheophyta</taxon>
        <taxon>Spermatophyta</taxon>
        <taxon>Magnoliopsida</taxon>
        <taxon>eudicotyledons</taxon>
        <taxon>Gunneridae</taxon>
        <taxon>Pentapetalae</taxon>
        <taxon>rosids</taxon>
        <taxon>malvids</taxon>
        <taxon>Malvales</taxon>
        <taxon>Dipterocarpaceae</taxon>
        <taxon>Rubroshorea</taxon>
    </lineage>
</organism>
<evidence type="ECO:0000256" key="3">
    <source>
        <dbReference type="ARBA" id="ARBA00022840"/>
    </source>
</evidence>
<dbReference type="InterPro" id="IPR003959">
    <property type="entry name" value="ATPase_AAA_core"/>
</dbReference>
<feature type="domain" description="AAA-type ATPase N-terminal" evidence="7">
    <location>
        <begin position="53"/>
        <end position="133"/>
    </location>
</feature>
<evidence type="ECO:0000256" key="4">
    <source>
        <dbReference type="ARBA" id="ARBA00022842"/>
    </source>
</evidence>
<comment type="caution">
    <text evidence="8">The sequence shown here is derived from an EMBL/GenBank/DDBJ whole genome shotgun (WGS) entry which is preliminary data.</text>
</comment>
<dbReference type="PANTHER" id="PTHR23070">
    <property type="entry name" value="BCS1 AAA-TYPE ATPASE"/>
    <property type="match status" value="1"/>
</dbReference>
<feature type="domain" description="ATPase AAA-type core" evidence="6">
    <location>
        <begin position="247"/>
        <end position="312"/>
    </location>
</feature>
<protein>
    <submittedName>
        <fullName evidence="8">Uncharacterized protein</fullName>
    </submittedName>
</protein>
<evidence type="ECO:0000259" key="6">
    <source>
        <dbReference type="Pfam" id="PF00004"/>
    </source>
</evidence>
<keyword evidence="5" id="KW-1133">Transmembrane helix</keyword>
<evidence type="ECO:0000313" key="8">
    <source>
        <dbReference type="EMBL" id="GKV41579.1"/>
    </source>
</evidence>
<dbReference type="InterPro" id="IPR050747">
    <property type="entry name" value="Mitochondrial_chaperone_BCS1"/>
</dbReference>
<feature type="transmembrane region" description="Helical" evidence="5">
    <location>
        <begin position="7"/>
        <end position="28"/>
    </location>
</feature>
<proteinExistence type="predicted"/>
<evidence type="ECO:0000313" key="9">
    <source>
        <dbReference type="Proteomes" id="UP001054252"/>
    </source>
</evidence>
<dbReference type="GO" id="GO:0005524">
    <property type="term" value="F:ATP binding"/>
    <property type="evidence" value="ECO:0007669"/>
    <property type="project" value="UniProtKB-KW"/>
</dbReference>
<name>A0AAV5LWW5_9ROSI</name>
<evidence type="ECO:0000256" key="1">
    <source>
        <dbReference type="ARBA" id="ARBA00001946"/>
    </source>
</evidence>
<keyword evidence="5" id="KW-0472">Membrane</keyword>
<keyword evidence="5" id="KW-0812">Transmembrane</keyword>
<accession>A0AAV5LWW5</accession>
<dbReference type="InterPro" id="IPR025753">
    <property type="entry name" value="AAA_N_dom"/>
</dbReference>
<dbReference type="SUPFAM" id="SSF52540">
    <property type="entry name" value="P-loop containing nucleoside triphosphate hydrolases"/>
    <property type="match status" value="1"/>
</dbReference>